<sequence>MSLPSCVPAISSNTKKKDAFQNIPVSPLLASGTLSNAEENSSHQPKQRCGEEDEAAEARDRETYEVMSAHIEEEHFSLEALLEQLPSPPSPHPDDTKDGATFTTTASAPSTSSVHRAASGGSSLSRDSYTWSIASSDLPFSLSHDEEKLVWPLEETFDIQDNQFEEGVQYDIIYEIGSGAFGKCYVASTNSDPPLICIKKCQYKVNEILALYLARKEEIKEIVDFYGAKLEGRNGYICMEYMTGDNVLLDEARIHAKLTDFGSAEDIQEPGGWSDDIWKTGCLHLEMLNGESSPLFGVKGGGLQRQSSVQPDKHFPSQAKEETNELLNLFFGINRDCMPSAAEILHVAHVFQV</sequence>
<organism evidence="8 9">
    <name type="scientific">Acropora cervicornis</name>
    <name type="common">Staghorn coral</name>
    <dbReference type="NCBI Taxonomy" id="6130"/>
    <lineage>
        <taxon>Eukaryota</taxon>
        <taxon>Metazoa</taxon>
        <taxon>Cnidaria</taxon>
        <taxon>Anthozoa</taxon>
        <taxon>Hexacorallia</taxon>
        <taxon>Scleractinia</taxon>
        <taxon>Astrocoeniina</taxon>
        <taxon>Acroporidae</taxon>
        <taxon>Acropora</taxon>
    </lineage>
</organism>
<protein>
    <recommendedName>
        <fullName evidence="7">Protein kinase domain-containing protein</fullName>
    </recommendedName>
</protein>
<feature type="binding site" evidence="5">
    <location>
        <position position="200"/>
    </location>
    <ligand>
        <name>ATP</name>
        <dbReference type="ChEBI" id="CHEBI:30616"/>
    </ligand>
</feature>
<dbReference type="InterPro" id="IPR050538">
    <property type="entry name" value="MAP_kinase_kinase_kinase"/>
</dbReference>
<evidence type="ECO:0000313" key="9">
    <source>
        <dbReference type="Proteomes" id="UP001249851"/>
    </source>
</evidence>
<keyword evidence="4 5" id="KW-0067">ATP-binding</keyword>
<dbReference type="AlphaFoldDB" id="A0AAD9PRG2"/>
<keyword evidence="3" id="KW-0418">Kinase</keyword>
<reference evidence="8" key="2">
    <citation type="journal article" date="2023" name="Science">
        <title>Genomic signatures of disease resistance in endangered staghorn corals.</title>
        <authorList>
            <person name="Vollmer S.V."/>
            <person name="Selwyn J.D."/>
            <person name="Despard B.A."/>
            <person name="Roesel C.L."/>
        </authorList>
    </citation>
    <scope>NUCLEOTIDE SEQUENCE</scope>
    <source>
        <strain evidence="8">K2</strain>
    </source>
</reference>
<proteinExistence type="predicted"/>
<reference evidence="8" key="1">
    <citation type="journal article" date="2023" name="G3 (Bethesda)">
        <title>Whole genome assembly and annotation of the endangered Caribbean coral Acropora cervicornis.</title>
        <authorList>
            <person name="Selwyn J.D."/>
            <person name="Vollmer S.V."/>
        </authorList>
    </citation>
    <scope>NUCLEOTIDE SEQUENCE</scope>
    <source>
        <strain evidence="8">K2</strain>
    </source>
</reference>
<dbReference type="PANTHER" id="PTHR48016:SF56">
    <property type="entry name" value="MAPKK KINASE"/>
    <property type="match status" value="1"/>
</dbReference>
<dbReference type="PROSITE" id="PS00107">
    <property type="entry name" value="PROTEIN_KINASE_ATP"/>
    <property type="match status" value="1"/>
</dbReference>
<dbReference type="GO" id="GO:0005524">
    <property type="term" value="F:ATP binding"/>
    <property type="evidence" value="ECO:0007669"/>
    <property type="project" value="UniProtKB-UniRule"/>
</dbReference>
<evidence type="ECO:0000256" key="1">
    <source>
        <dbReference type="ARBA" id="ARBA00022679"/>
    </source>
</evidence>
<evidence type="ECO:0000256" key="2">
    <source>
        <dbReference type="ARBA" id="ARBA00022741"/>
    </source>
</evidence>
<gene>
    <name evidence="8" type="ORF">P5673_032507</name>
</gene>
<feature type="compositionally biased region" description="Low complexity" evidence="6">
    <location>
        <begin position="100"/>
        <end position="113"/>
    </location>
</feature>
<dbReference type="InterPro" id="IPR011009">
    <property type="entry name" value="Kinase-like_dom_sf"/>
</dbReference>
<dbReference type="Gene3D" id="3.30.200.20">
    <property type="entry name" value="Phosphorylase Kinase, domain 1"/>
    <property type="match status" value="1"/>
</dbReference>
<feature type="compositionally biased region" description="Polar residues" evidence="6">
    <location>
        <begin position="32"/>
        <end position="44"/>
    </location>
</feature>
<evidence type="ECO:0000256" key="3">
    <source>
        <dbReference type="ARBA" id="ARBA00022777"/>
    </source>
</evidence>
<evidence type="ECO:0000256" key="5">
    <source>
        <dbReference type="PROSITE-ProRule" id="PRU10141"/>
    </source>
</evidence>
<comment type="caution">
    <text evidence="8">The sequence shown here is derived from an EMBL/GenBank/DDBJ whole genome shotgun (WGS) entry which is preliminary data.</text>
</comment>
<keyword evidence="9" id="KW-1185">Reference proteome</keyword>
<dbReference type="InterPro" id="IPR017441">
    <property type="entry name" value="Protein_kinase_ATP_BS"/>
</dbReference>
<dbReference type="SUPFAM" id="SSF56112">
    <property type="entry name" value="Protein kinase-like (PK-like)"/>
    <property type="match status" value="1"/>
</dbReference>
<evidence type="ECO:0000313" key="8">
    <source>
        <dbReference type="EMBL" id="KAK2547506.1"/>
    </source>
</evidence>
<name>A0AAD9PRG2_ACRCE</name>
<dbReference type="Gene3D" id="1.10.510.10">
    <property type="entry name" value="Transferase(Phosphotransferase) domain 1"/>
    <property type="match status" value="1"/>
</dbReference>
<dbReference type="InterPro" id="IPR000719">
    <property type="entry name" value="Prot_kinase_dom"/>
</dbReference>
<dbReference type="SMART" id="SM00220">
    <property type="entry name" value="S_TKc"/>
    <property type="match status" value="1"/>
</dbReference>
<keyword evidence="2 5" id="KW-0547">Nucleotide-binding</keyword>
<keyword evidence="1" id="KW-0808">Transferase</keyword>
<dbReference type="GO" id="GO:0004672">
    <property type="term" value="F:protein kinase activity"/>
    <property type="evidence" value="ECO:0007669"/>
    <property type="project" value="InterPro"/>
</dbReference>
<dbReference type="EMBL" id="JARQWQ010000181">
    <property type="protein sequence ID" value="KAK2547506.1"/>
    <property type="molecule type" value="Genomic_DNA"/>
</dbReference>
<dbReference type="PANTHER" id="PTHR48016">
    <property type="entry name" value="MAP KINASE KINASE KINASE SSK2-RELATED-RELATED"/>
    <property type="match status" value="1"/>
</dbReference>
<feature type="region of interest" description="Disordered" evidence="6">
    <location>
        <begin position="1"/>
        <end position="61"/>
    </location>
</feature>
<dbReference type="Proteomes" id="UP001249851">
    <property type="component" value="Unassembled WGS sequence"/>
</dbReference>
<evidence type="ECO:0000256" key="6">
    <source>
        <dbReference type="SAM" id="MobiDB-lite"/>
    </source>
</evidence>
<evidence type="ECO:0000259" key="7">
    <source>
        <dbReference type="SMART" id="SM00220"/>
    </source>
</evidence>
<accession>A0AAD9PRG2</accession>
<feature type="domain" description="Protein kinase" evidence="7">
    <location>
        <begin position="170"/>
        <end position="352"/>
    </location>
</feature>
<evidence type="ECO:0000256" key="4">
    <source>
        <dbReference type="ARBA" id="ARBA00022840"/>
    </source>
</evidence>
<feature type="region of interest" description="Disordered" evidence="6">
    <location>
        <begin position="84"/>
        <end position="125"/>
    </location>
</feature>